<dbReference type="AlphaFoldDB" id="A0A1S8A971"/>
<accession>A0A1S8A971</accession>
<dbReference type="STRING" id="77044.A0A1S8A971"/>
<organism evidence="1">
    <name type="scientific">Rosellinia necatrix</name>
    <name type="common">White root-rot fungus</name>
    <dbReference type="NCBI Taxonomy" id="77044"/>
    <lineage>
        <taxon>Eukaryota</taxon>
        <taxon>Fungi</taxon>
        <taxon>Dikarya</taxon>
        <taxon>Ascomycota</taxon>
        <taxon>Pezizomycotina</taxon>
        <taxon>Sordariomycetes</taxon>
        <taxon>Xylariomycetidae</taxon>
        <taxon>Xylariales</taxon>
        <taxon>Xylariaceae</taxon>
        <taxon>Rosellinia</taxon>
    </lineage>
</organism>
<keyword evidence="2" id="KW-1185">Reference proteome</keyword>
<dbReference type="GO" id="GO:0003677">
    <property type="term" value="F:DNA binding"/>
    <property type="evidence" value="ECO:0007669"/>
    <property type="project" value="UniProtKB-KW"/>
</dbReference>
<evidence type="ECO:0000313" key="1">
    <source>
        <dbReference type="EMBL" id="GAW26593.1"/>
    </source>
</evidence>
<dbReference type="OrthoDB" id="2943660at2759"/>
<dbReference type="EMBL" id="DF977484">
    <property type="protein sequence ID" value="GAW26593.1"/>
    <property type="molecule type" value="Genomic_DNA"/>
</dbReference>
<keyword evidence="1" id="KW-0238">DNA-binding</keyword>
<proteinExistence type="predicted"/>
<evidence type="ECO:0000313" key="2">
    <source>
        <dbReference type="Proteomes" id="UP000054516"/>
    </source>
</evidence>
<reference evidence="1" key="1">
    <citation type="submission" date="2016-03" db="EMBL/GenBank/DDBJ databases">
        <title>Draft genome sequence of Rosellinia necatrix.</title>
        <authorList>
            <person name="Kanematsu S."/>
        </authorList>
    </citation>
    <scope>NUCLEOTIDE SEQUENCE [LARGE SCALE GENOMIC DNA]</scope>
    <source>
        <strain evidence="1">W97</strain>
    </source>
</reference>
<sequence length="175" mass="19403">MNTVACALLRPLHPDLVIDEANGTTAKTAILQNCALDTDLMERYFATWAAREFPTMAFIGPLNSGAALLPLLPEARAREMLPRICRLMHTIAAHMPIARYVMKGWEAALWARKLEIPGPALPYFQSLETDAEGRLKDLPTSLVVARIPITQDITSGEWDDGELAFLLQKWDAMGT</sequence>
<name>A0A1S8A971_ROSNE</name>
<protein>
    <submittedName>
        <fullName evidence="1">Putative Zn-C6 fungal-type DNA-binding domain protein</fullName>
    </submittedName>
</protein>
<dbReference type="Proteomes" id="UP000054516">
    <property type="component" value="Unassembled WGS sequence"/>
</dbReference>
<gene>
    <name evidence="1" type="ORF">SAMD00023353_3900250</name>
</gene>